<accession>W5TBN0</accession>
<reference evidence="2 3" key="1">
    <citation type="journal article" date="2014" name="Appl. Environ. Microbiol.">
        <title>Insights into the Microbial Degradation of Rubber and Gutta-Percha by Analysis of the Complete Genome of Nocardia nova SH22a.</title>
        <authorList>
            <person name="Luo Q."/>
            <person name="Hiessl S."/>
            <person name="Poehlein A."/>
            <person name="Daniel R."/>
            <person name="Steinbuchel A."/>
        </authorList>
    </citation>
    <scope>NUCLEOTIDE SEQUENCE [LARGE SCALE GENOMIC DNA]</scope>
    <source>
        <strain evidence="2">SH22a</strain>
    </source>
</reference>
<name>W5TBN0_9NOCA</name>
<organism evidence="2 3">
    <name type="scientific">Nocardia nova SH22a</name>
    <dbReference type="NCBI Taxonomy" id="1415166"/>
    <lineage>
        <taxon>Bacteria</taxon>
        <taxon>Bacillati</taxon>
        <taxon>Actinomycetota</taxon>
        <taxon>Actinomycetes</taxon>
        <taxon>Mycobacteriales</taxon>
        <taxon>Nocardiaceae</taxon>
        <taxon>Nocardia</taxon>
    </lineage>
</organism>
<dbReference type="AlphaFoldDB" id="W5TBN0"/>
<protein>
    <submittedName>
        <fullName evidence="2">Uncharacterized protein</fullName>
    </submittedName>
</protein>
<dbReference type="Proteomes" id="UP000019150">
    <property type="component" value="Chromosome"/>
</dbReference>
<feature type="region of interest" description="Disordered" evidence="1">
    <location>
        <begin position="147"/>
        <end position="191"/>
    </location>
</feature>
<dbReference type="EMBL" id="CP006850">
    <property type="protein sequence ID" value="AHH16632.1"/>
    <property type="molecule type" value="Genomic_DNA"/>
</dbReference>
<feature type="region of interest" description="Disordered" evidence="1">
    <location>
        <begin position="368"/>
        <end position="398"/>
    </location>
</feature>
<proteinExistence type="predicted"/>
<gene>
    <name evidence="2" type="ORF">NONO_c18320</name>
</gene>
<sequence>MHANLFRCDTSSASVDIRHNCRIHRAVSTRFRTRESSSWMQPVDNNADHAAVPDGIAEIPPARTLRQTAGSPAGRWRRQLTRTGVVTAMVTTAIGLTLVARTDSIPAHANNAEVSGGEPAVRIFAGGSARIAPADPMPGSISSVGTTIDTGGAQPATDPVTTTESTTVTTTESIPPTTADPPGHGTARGVAGSEFLCDSEPFGPARGARLRLGLPAPALRGGPDGSADRHGDGRTEHNVADHHAQRSDDHRPDEHGGRRTGSVHHPRGADDIGSSDHVTADGNRAMTPLAGNDRARGDGLRQPGCPRPAAALDPANPTGPRASHRRPRIAYHGEGGPNGDDCHRRGMRRGAQAVRTVRAPLLARAETGRSRMVRKPGSAATTADTALQAMATVDRKLS</sequence>
<feature type="region of interest" description="Disordered" evidence="1">
    <location>
        <begin position="214"/>
        <end position="343"/>
    </location>
</feature>
<evidence type="ECO:0000313" key="3">
    <source>
        <dbReference type="Proteomes" id="UP000019150"/>
    </source>
</evidence>
<dbReference type="KEGG" id="nno:NONO_c18320"/>
<keyword evidence="3" id="KW-1185">Reference proteome</keyword>
<dbReference type="HOGENOM" id="CLU_692297_0_0_11"/>
<feature type="compositionally biased region" description="Low complexity" evidence="1">
    <location>
        <begin position="155"/>
        <end position="177"/>
    </location>
</feature>
<evidence type="ECO:0000313" key="2">
    <source>
        <dbReference type="EMBL" id="AHH16632.1"/>
    </source>
</evidence>
<evidence type="ECO:0000256" key="1">
    <source>
        <dbReference type="SAM" id="MobiDB-lite"/>
    </source>
</evidence>
<feature type="compositionally biased region" description="Basic and acidic residues" evidence="1">
    <location>
        <begin position="226"/>
        <end position="257"/>
    </location>
</feature>